<dbReference type="AlphaFoldDB" id="A0A6D2L3X1"/>
<feature type="compositionally biased region" description="Basic and acidic residues" evidence="5">
    <location>
        <begin position="224"/>
        <end position="243"/>
    </location>
</feature>
<dbReference type="SMART" id="SM00028">
    <property type="entry name" value="TPR"/>
    <property type="match status" value="3"/>
</dbReference>
<evidence type="ECO:0000256" key="3">
    <source>
        <dbReference type="PROSITE-ProRule" id="PRU00339"/>
    </source>
</evidence>
<evidence type="ECO:0000313" key="7">
    <source>
        <dbReference type="EMBL" id="CAA7059041.1"/>
    </source>
</evidence>
<dbReference type="InterPro" id="IPR000270">
    <property type="entry name" value="PB1_dom"/>
</dbReference>
<keyword evidence="2 3" id="KW-0802">TPR repeat</keyword>
<dbReference type="EMBL" id="CACVBM020001751">
    <property type="protein sequence ID" value="CAA7059041.1"/>
    <property type="molecule type" value="Genomic_DNA"/>
</dbReference>
<keyword evidence="4" id="KW-0175">Coiled coil</keyword>
<dbReference type="PANTHER" id="PTHR46183">
    <property type="entry name" value="PROTEIN CLMP1"/>
    <property type="match status" value="1"/>
</dbReference>
<dbReference type="SMART" id="SM00666">
    <property type="entry name" value="PB1"/>
    <property type="match status" value="1"/>
</dbReference>
<dbReference type="InterPro" id="IPR053793">
    <property type="entry name" value="PB1-like"/>
</dbReference>
<accession>A0A6D2L3X1</accession>
<feature type="region of interest" description="Disordered" evidence="5">
    <location>
        <begin position="1"/>
        <end position="30"/>
    </location>
</feature>
<sequence>MEKLKGKLEPETSQSQEDDSKVETLESPVTKAQGLKEEGNKFFQKRDYEGAMLKYEEAIEILPNDHVEVSHIRANMASCYMQLDPGEFANAIIECDLALEITPDHSKALLKRARCYEALNKLDLALKDVCMVSKLDPKNPMASEIVEKLTRTLESKGLRVNDSVIELPPDYVEPAEASSDLWTRLKKKKIKNLVLEKSDGDNAETEKNKNEKNDKQSKKKVKGKHLEQRSDRRKEQEKLLNKSDEDGKKAVKFVYSEDIRKAKLPINCTLFQLREVVHETFPSLRAVHIKYKDQEGDLVTITTDEELRMSEVSGRSVDTMRFYVVEVSPEQDPFFGRLVEMKKLKITTDSFKSKVNAKGACKVEDWMIEFARLFKIEAKVDPDTCLNLQELGMKLNSEAMEEVVTSDEAQGPFDIAAHQFQEVAARSLLKWGHVHMSRARKRLSLLRGVSGESGSEQVKTAYECAQKEHAKANEKYEEAMRIKPDLFEVFLALGLQQFEEARLSWYYVVFSQLDLKTWTYAPVIQFYQSAGSNIKKSMEELKNLESNVPGSSEDEAAKFKSWLDVLLCAVLYERSIMEFKLDLPAWRENLEAAMEKFDSEDEAAKFKSWLDVLLCAVLYERSIMEFKLDLPAWRENLEAAMEKFELVGTCMEEFAAVISENYVSDNTLRDLRFHMEEILEIFNEISEAKGWSNGIPSDQLEEILTRRASNIFHVSNTDIQRG</sequence>
<dbReference type="InterPro" id="IPR044517">
    <property type="entry name" value="PHOX1-4"/>
</dbReference>
<evidence type="ECO:0000256" key="4">
    <source>
        <dbReference type="SAM" id="Coils"/>
    </source>
</evidence>
<dbReference type="Gene3D" id="1.25.40.10">
    <property type="entry name" value="Tetratricopeptide repeat domain"/>
    <property type="match status" value="1"/>
</dbReference>
<dbReference type="PANTHER" id="PTHR46183:SF16">
    <property type="entry name" value="PROTEIN PHOX3"/>
    <property type="match status" value="1"/>
</dbReference>
<dbReference type="SUPFAM" id="SSF54277">
    <property type="entry name" value="CAD &amp; PB1 domains"/>
    <property type="match status" value="1"/>
</dbReference>
<name>A0A6D2L3X1_9BRAS</name>
<dbReference type="PROSITE" id="PS50005">
    <property type="entry name" value="TPR"/>
    <property type="match status" value="1"/>
</dbReference>
<keyword evidence="1" id="KW-0677">Repeat</keyword>
<organism evidence="7 8">
    <name type="scientific">Microthlaspi erraticum</name>
    <dbReference type="NCBI Taxonomy" id="1685480"/>
    <lineage>
        <taxon>Eukaryota</taxon>
        <taxon>Viridiplantae</taxon>
        <taxon>Streptophyta</taxon>
        <taxon>Embryophyta</taxon>
        <taxon>Tracheophyta</taxon>
        <taxon>Spermatophyta</taxon>
        <taxon>Magnoliopsida</taxon>
        <taxon>eudicotyledons</taxon>
        <taxon>Gunneridae</taxon>
        <taxon>Pentapetalae</taxon>
        <taxon>rosids</taxon>
        <taxon>malvids</taxon>
        <taxon>Brassicales</taxon>
        <taxon>Brassicaceae</taxon>
        <taxon>Coluteocarpeae</taxon>
        <taxon>Microthlaspi</taxon>
    </lineage>
</organism>
<protein>
    <recommendedName>
        <fullName evidence="6">PB1 domain-containing protein</fullName>
    </recommendedName>
</protein>
<dbReference type="PROSITE" id="PS51745">
    <property type="entry name" value="PB1"/>
    <property type="match status" value="1"/>
</dbReference>
<feature type="coiled-coil region" evidence="4">
    <location>
        <begin position="455"/>
        <end position="482"/>
    </location>
</feature>
<feature type="region of interest" description="Disordered" evidence="5">
    <location>
        <begin position="200"/>
        <end position="243"/>
    </location>
</feature>
<comment type="caution">
    <text evidence="7">The sequence shown here is derived from an EMBL/GenBank/DDBJ whole genome shotgun (WGS) entry which is preliminary data.</text>
</comment>
<dbReference type="OrthoDB" id="2942533at2759"/>
<evidence type="ECO:0000313" key="8">
    <source>
        <dbReference type="Proteomes" id="UP000467841"/>
    </source>
</evidence>
<dbReference type="InterPro" id="IPR019734">
    <property type="entry name" value="TPR_rpt"/>
</dbReference>
<evidence type="ECO:0000256" key="1">
    <source>
        <dbReference type="ARBA" id="ARBA00022737"/>
    </source>
</evidence>
<evidence type="ECO:0000256" key="5">
    <source>
        <dbReference type="SAM" id="MobiDB-lite"/>
    </source>
</evidence>
<gene>
    <name evidence="7" type="ORF">MERR_LOCUS46277</name>
</gene>
<keyword evidence="8" id="KW-1185">Reference proteome</keyword>
<dbReference type="Gene3D" id="3.10.20.90">
    <property type="entry name" value="Phosphatidylinositol 3-kinase Catalytic Subunit, Chain A, domain 1"/>
    <property type="match status" value="1"/>
</dbReference>
<dbReference type="Pfam" id="PF00564">
    <property type="entry name" value="PB1"/>
    <property type="match status" value="1"/>
</dbReference>
<evidence type="ECO:0000256" key="2">
    <source>
        <dbReference type="ARBA" id="ARBA00022803"/>
    </source>
</evidence>
<feature type="repeat" description="TPR" evidence="3">
    <location>
        <begin position="32"/>
        <end position="65"/>
    </location>
</feature>
<feature type="domain" description="PB1" evidence="6">
    <location>
        <begin position="248"/>
        <end position="327"/>
    </location>
</feature>
<feature type="compositionally biased region" description="Basic and acidic residues" evidence="5">
    <location>
        <begin position="200"/>
        <end position="216"/>
    </location>
</feature>
<dbReference type="Proteomes" id="UP000467841">
    <property type="component" value="Unassembled WGS sequence"/>
</dbReference>
<reference evidence="7" key="1">
    <citation type="submission" date="2020-01" db="EMBL/GenBank/DDBJ databases">
        <authorList>
            <person name="Mishra B."/>
        </authorList>
    </citation>
    <scope>NUCLEOTIDE SEQUENCE [LARGE SCALE GENOMIC DNA]</scope>
</reference>
<dbReference type="InterPro" id="IPR011990">
    <property type="entry name" value="TPR-like_helical_dom_sf"/>
</dbReference>
<dbReference type="SUPFAM" id="SSF48452">
    <property type="entry name" value="TPR-like"/>
    <property type="match status" value="1"/>
</dbReference>
<proteinExistence type="predicted"/>
<feature type="compositionally biased region" description="Basic and acidic residues" evidence="5">
    <location>
        <begin position="1"/>
        <end position="10"/>
    </location>
</feature>
<evidence type="ECO:0000259" key="6">
    <source>
        <dbReference type="PROSITE" id="PS51745"/>
    </source>
</evidence>